<evidence type="ECO:0000256" key="1">
    <source>
        <dbReference type="SAM" id="Phobius"/>
    </source>
</evidence>
<proteinExistence type="predicted"/>
<comment type="caution">
    <text evidence="2">The sequence shown here is derived from an EMBL/GenBank/DDBJ whole genome shotgun (WGS) entry which is preliminary data.</text>
</comment>
<keyword evidence="1" id="KW-0812">Transmembrane</keyword>
<sequence>MFICIFQPSRTNDTPSFGQTYHNIRMWIYFISSSILLTIACVTRRVRLKLKLAVKMPKHASAKLNCHQNLLNSAGRARQRSTDLNSWTAYKLLCYKCFNKISALRSPYQNL</sequence>
<gene>
    <name evidence="2" type="ORF">HINF_LOCUS2271</name>
    <name evidence="3" type="ORF">HINF_LOCUS79318</name>
</gene>
<dbReference type="Proteomes" id="UP001642409">
    <property type="component" value="Unassembled WGS sequence"/>
</dbReference>
<accession>A0AA86N8E9</accession>
<dbReference type="EMBL" id="CAXDID020001183">
    <property type="protein sequence ID" value="CAL6117118.1"/>
    <property type="molecule type" value="Genomic_DNA"/>
</dbReference>
<keyword evidence="1" id="KW-1133">Transmembrane helix</keyword>
<reference evidence="3 4" key="2">
    <citation type="submission" date="2024-07" db="EMBL/GenBank/DDBJ databases">
        <authorList>
            <person name="Akdeniz Z."/>
        </authorList>
    </citation>
    <scope>NUCLEOTIDE SEQUENCE [LARGE SCALE GENOMIC DNA]</scope>
</reference>
<feature type="transmembrane region" description="Helical" evidence="1">
    <location>
        <begin position="26"/>
        <end position="46"/>
    </location>
</feature>
<organism evidence="2">
    <name type="scientific">Hexamita inflata</name>
    <dbReference type="NCBI Taxonomy" id="28002"/>
    <lineage>
        <taxon>Eukaryota</taxon>
        <taxon>Metamonada</taxon>
        <taxon>Diplomonadida</taxon>
        <taxon>Hexamitidae</taxon>
        <taxon>Hexamitinae</taxon>
        <taxon>Hexamita</taxon>
    </lineage>
</organism>
<keyword evidence="4" id="KW-1185">Reference proteome</keyword>
<dbReference type="EMBL" id="CATOUU010000054">
    <property type="protein sequence ID" value="CAI9914626.1"/>
    <property type="molecule type" value="Genomic_DNA"/>
</dbReference>
<evidence type="ECO:0000313" key="4">
    <source>
        <dbReference type="Proteomes" id="UP001642409"/>
    </source>
</evidence>
<evidence type="ECO:0000313" key="3">
    <source>
        <dbReference type="EMBL" id="CAL6117118.1"/>
    </source>
</evidence>
<protein>
    <submittedName>
        <fullName evidence="3">Hypothetical_protein</fullName>
    </submittedName>
</protein>
<evidence type="ECO:0000313" key="2">
    <source>
        <dbReference type="EMBL" id="CAI9914626.1"/>
    </source>
</evidence>
<reference evidence="2" key="1">
    <citation type="submission" date="2023-06" db="EMBL/GenBank/DDBJ databases">
        <authorList>
            <person name="Kurt Z."/>
        </authorList>
    </citation>
    <scope>NUCLEOTIDE SEQUENCE</scope>
</reference>
<name>A0AA86N8E9_9EUKA</name>
<dbReference type="AlphaFoldDB" id="A0AA86N8E9"/>
<keyword evidence="1" id="KW-0472">Membrane</keyword>